<dbReference type="STRING" id="1798351.A2930_00775"/>
<evidence type="ECO:0000256" key="6">
    <source>
        <dbReference type="ARBA" id="ARBA00022553"/>
    </source>
</evidence>
<feature type="transmembrane region" description="Helical" evidence="14">
    <location>
        <begin position="80"/>
        <end position="103"/>
    </location>
</feature>
<feature type="domain" description="Histidine kinase" evidence="15">
    <location>
        <begin position="335"/>
        <end position="557"/>
    </location>
</feature>
<dbReference type="InterPro" id="IPR005467">
    <property type="entry name" value="His_kinase_dom"/>
</dbReference>
<accession>A0A1F5WZP2</accession>
<keyword evidence="12 14" id="KW-0472">Membrane</keyword>
<dbReference type="EC" id="2.7.13.3" evidence="4"/>
<feature type="transmembrane region" description="Helical" evidence="14">
    <location>
        <begin position="281"/>
        <end position="299"/>
    </location>
</feature>
<keyword evidence="5" id="KW-1003">Cell membrane</keyword>
<evidence type="ECO:0000256" key="11">
    <source>
        <dbReference type="ARBA" id="ARBA00023012"/>
    </source>
</evidence>
<evidence type="ECO:0000313" key="17">
    <source>
        <dbReference type="Proteomes" id="UP000178114"/>
    </source>
</evidence>
<keyword evidence="10" id="KW-0067">ATP-binding</keyword>
<dbReference type="EMBL" id="MFID01000018">
    <property type="protein sequence ID" value="OGF81089.1"/>
    <property type="molecule type" value="Genomic_DNA"/>
</dbReference>
<dbReference type="SMART" id="SM00387">
    <property type="entry name" value="HATPase_c"/>
    <property type="match status" value="1"/>
</dbReference>
<dbReference type="Gene3D" id="3.30.565.10">
    <property type="entry name" value="Histidine kinase-like ATPase, C-terminal domain"/>
    <property type="match status" value="1"/>
</dbReference>
<dbReference type="GO" id="GO:0045121">
    <property type="term" value="C:membrane raft"/>
    <property type="evidence" value="ECO:0007669"/>
    <property type="project" value="UniProtKB-SubCell"/>
</dbReference>
<evidence type="ECO:0000256" key="4">
    <source>
        <dbReference type="ARBA" id="ARBA00012438"/>
    </source>
</evidence>
<dbReference type="GO" id="GO:0009927">
    <property type="term" value="F:histidine phosphotransfer kinase activity"/>
    <property type="evidence" value="ECO:0007669"/>
    <property type="project" value="TreeGrafter"/>
</dbReference>
<evidence type="ECO:0000256" key="3">
    <source>
        <dbReference type="ARBA" id="ARBA00004314"/>
    </source>
</evidence>
<evidence type="ECO:0000256" key="13">
    <source>
        <dbReference type="SAM" id="Coils"/>
    </source>
</evidence>
<dbReference type="SUPFAM" id="SSF55874">
    <property type="entry name" value="ATPase domain of HSP90 chaperone/DNA topoisomerase II/histidine kinase"/>
    <property type="match status" value="1"/>
</dbReference>
<keyword evidence="14" id="KW-1133">Transmembrane helix</keyword>
<evidence type="ECO:0000256" key="2">
    <source>
        <dbReference type="ARBA" id="ARBA00004236"/>
    </source>
</evidence>
<reference evidence="16 17" key="1">
    <citation type="journal article" date="2016" name="Nat. Commun.">
        <title>Thousands of microbial genomes shed light on interconnected biogeochemical processes in an aquifer system.</title>
        <authorList>
            <person name="Anantharaman K."/>
            <person name="Brown C.T."/>
            <person name="Hug L.A."/>
            <person name="Sharon I."/>
            <person name="Castelle C.J."/>
            <person name="Probst A.J."/>
            <person name="Thomas B.C."/>
            <person name="Singh A."/>
            <person name="Wilkins M.J."/>
            <person name="Karaoz U."/>
            <person name="Brodie E.L."/>
            <person name="Williams K.H."/>
            <person name="Hubbard S.S."/>
            <person name="Banfield J.F."/>
        </authorList>
    </citation>
    <scope>NUCLEOTIDE SEQUENCE [LARGE SCALE GENOMIC DNA]</scope>
</reference>
<dbReference type="InterPro" id="IPR036097">
    <property type="entry name" value="HisK_dim/P_sf"/>
</dbReference>
<dbReference type="InterPro" id="IPR003661">
    <property type="entry name" value="HisK_dim/P_dom"/>
</dbReference>
<feature type="coiled-coil region" evidence="13">
    <location>
        <begin position="301"/>
        <end position="328"/>
    </location>
</feature>
<dbReference type="InterPro" id="IPR004358">
    <property type="entry name" value="Sig_transdc_His_kin-like_C"/>
</dbReference>
<dbReference type="GO" id="GO:0000155">
    <property type="term" value="F:phosphorelay sensor kinase activity"/>
    <property type="evidence" value="ECO:0007669"/>
    <property type="project" value="InterPro"/>
</dbReference>
<evidence type="ECO:0000256" key="1">
    <source>
        <dbReference type="ARBA" id="ARBA00000085"/>
    </source>
</evidence>
<feature type="transmembrane region" description="Helical" evidence="14">
    <location>
        <begin position="219"/>
        <end position="241"/>
    </location>
</feature>
<keyword evidence="6" id="KW-0597">Phosphoprotein</keyword>
<dbReference type="InterPro" id="IPR036890">
    <property type="entry name" value="HATPase_C_sf"/>
</dbReference>
<dbReference type="Gene3D" id="1.10.287.130">
    <property type="match status" value="1"/>
</dbReference>
<feature type="transmembrane region" description="Helical" evidence="14">
    <location>
        <begin position="15"/>
        <end position="43"/>
    </location>
</feature>
<feature type="transmembrane region" description="Helical" evidence="14">
    <location>
        <begin position="115"/>
        <end position="134"/>
    </location>
</feature>
<dbReference type="SMART" id="SM00388">
    <property type="entry name" value="HisKA"/>
    <property type="match status" value="1"/>
</dbReference>
<feature type="transmembrane region" description="Helical" evidence="14">
    <location>
        <begin position="194"/>
        <end position="213"/>
    </location>
</feature>
<feature type="transmembrane region" description="Helical" evidence="14">
    <location>
        <begin position="248"/>
        <end position="269"/>
    </location>
</feature>
<comment type="catalytic activity">
    <reaction evidence="1">
        <text>ATP + protein L-histidine = ADP + protein N-phospho-L-histidine.</text>
        <dbReference type="EC" id="2.7.13.3"/>
    </reaction>
</comment>
<evidence type="ECO:0000259" key="15">
    <source>
        <dbReference type="PROSITE" id="PS50109"/>
    </source>
</evidence>
<keyword evidence="8" id="KW-0547">Nucleotide-binding</keyword>
<evidence type="ECO:0000256" key="9">
    <source>
        <dbReference type="ARBA" id="ARBA00022777"/>
    </source>
</evidence>
<keyword evidence="9" id="KW-0418">Kinase</keyword>
<evidence type="ECO:0000313" key="16">
    <source>
        <dbReference type="EMBL" id="OGF81089.1"/>
    </source>
</evidence>
<dbReference type="CDD" id="cd00082">
    <property type="entry name" value="HisKA"/>
    <property type="match status" value="1"/>
</dbReference>
<feature type="transmembrane region" description="Helical" evidence="14">
    <location>
        <begin position="52"/>
        <end position="74"/>
    </location>
</feature>
<dbReference type="FunFam" id="3.30.565.10:FF:000023">
    <property type="entry name" value="PAS domain-containing sensor histidine kinase"/>
    <property type="match status" value="1"/>
</dbReference>
<dbReference type="SUPFAM" id="SSF47384">
    <property type="entry name" value="Homodimeric domain of signal transducing histidine kinase"/>
    <property type="match status" value="1"/>
</dbReference>
<comment type="caution">
    <text evidence="16">The sequence shown here is derived from an EMBL/GenBank/DDBJ whole genome shotgun (WGS) entry which is preliminary data.</text>
</comment>
<name>A0A1F5WZP2_9BACT</name>
<evidence type="ECO:0000256" key="5">
    <source>
        <dbReference type="ARBA" id="ARBA00022475"/>
    </source>
</evidence>
<dbReference type="FunFam" id="1.10.287.130:FF:000001">
    <property type="entry name" value="Two-component sensor histidine kinase"/>
    <property type="match status" value="1"/>
</dbReference>
<evidence type="ECO:0000256" key="14">
    <source>
        <dbReference type="SAM" id="Phobius"/>
    </source>
</evidence>
<evidence type="ECO:0000256" key="7">
    <source>
        <dbReference type="ARBA" id="ARBA00022679"/>
    </source>
</evidence>
<dbReference type="Proteomes" id="UP000178114">
    <property type="component" value="Unassembled WGS sequence"/>
</dbReference>
<feature type="transmembrane region" description="Helical" evidence="14">
    <location>
        <begin position="162"/>
        <end position="182"/>
    </location>
</feature>
<evidence type="ECO:0000256" key="8">
    <source>
        <dbReference type="ARBA" id="ARBA00022741"/>
    </source>
</evidence>
<dbReference type="Pfam" id="PF00512">
    <property type="entry name" value="HisKA"/>
    <property type="match status" value="1"/>
</dbReference>
<organism evidence="16 17">
    <name type="scientific">Candidatus Giovannonibacteria bacterium RIFCSPLOWO2_01_FULL_45_34</name>
    <dbReference type="NCBI Taxonomy" id="1798351"/>
    <lineage>
        <taxon>Bacteria</taxon>
        <taxon>Candidatus Giovannoniibacteriota</taxon>
    </lineage>
</organism>
<evidence type="ECO:0000256" key="10">
    <source>
        <dbReference type="ARBA" id="ARBA00022840"/>
    </source>
</evidence>
<keyword evidence="14" id="KW-0812">Transmembrane</keyword>
<protein>
    <recommendedName>
        <fullName evidence="4">histidine kinase</fullName>
        <ecNumber evidence="4">2.7.13.3</ecNumber>
    </recommendedName>
</protein>
<dbReference type="CDD" id="cd00075">
    <property type="entry name" value="HATPase"/>
    <property type="match status" value="1"/>
</dbReference>
<keyword evidence="13" id="KW-0175">Coiled coil</keyword>
<dbReference type="PRINTS" id="PR00344">
    <property type="entry name" value="BCTRLSENSOR"/>
</dbReference>
<comment type="subcellular location">
    <subcellularLocation>
        <location evidence="2">Cell membrane</location>
    </subcellularLocation>
    <subcellularLocation>
        <location evidence="3">Membrane raft</location>
        <topology evidence="3">Multi-pass membrane protein</topology>
    </subcellularLocation>
</comment>
<dbReference type="InterPro" id="IPR003594">
    <property type="entry name" value="HATPase_dom"/>
</dbReference>
<keyword evidence="7" id="KW-0808">Transferase</keyword>
<proteinExistence type="predicted"/>
<dbReference type="GO" id="GO:0005524">
    <property type="term" value="F:ATP binding"/>
    <property type="evidence" value="ECO:0007669"/>
    <property type="project" value="UniProtKB-KW"/>
</dbReference>
<dbReference type="PANTHER" id="PTHR43047:SF72">
    <property type="entry name" value="OSMOSENSING HISTIDINE PROTEIN KINASE SLN1"/>
    <property type="match status" value="1"/>
</dbReference>
<dbReference type="PANTHER" id="PTHR43047">
    <property type="entry name" value="TWO-COMPONENT HISTIDINE PROTEIN KINASE"/>
    <property type="match status" value="1"/>
</dbReference>
<keyword evidence="11" id="KW-0902">Two-component regulatory system</keyword>
<gene>
    <name evidence="16" type="ORF">A2930_00775</name>
</gene>
<dbReference type="GO" id="GO:0005886">
    <property type="term" value="C:plasma membrane"/>
    <property type="evidence" value="ECO:0007669"/>
    <property type="project" value="UniProtKB-SubCell"/>
</dbReference>
<dbReference type="PROSITE" id="PS50109">
    <property type="entry name" value="HIS_KIN"/>
    <property type="match status" value="1"/>
</dbReference>
<dbReference type="Pfam" id="PF02518">
    <property type="entry name" value="HATPase_c"/>
    <property type="match status" value="1"/>
</dbReference>
<sequence>MSKTLIPFLFRANLVIIYSMTLLQDSILLMAMINITFASVLYLHSKKPIQELFFIFSALNVGFWSFSVFLLTLAEVNLSYFKIGVIGHFWTGNFIFLSFFWFVLFYKNEMPRSRFFWPALVTIGDIFLLLLMAFSDFTFKSIKLAGSLNEAIIINKFGYNIYSFYLLCVFLVIELILLKKYFAARGTEHKQIGYIILGTFIAGLLGLSTNLFLPGIGIFSAFLSGPILSTIFVAMISYAILKHDLFNLKIIATEIFTIVLIIAVAINLFGAKTLDERLMSGFTLILALFFGLLIIRSVYREVQAKEKIANLASSLEAANTELKRLDRAKSEFISIASHQLRTPLTIIKGYLSMIREGNYGAVTPEVSTTVNKMYLSNERLIKLVNDLLDLSRMESGRMKYEFLEMDLEEVIDSAVDEFQLPAKDKHIKIVWKKDGRGLPKIWGDAWKLRQVVFNLIDNALKYNRDGDIEIKLEKEDDSLKLSVKDSGIGMTEETINNIFHKFSRGRESAVAKVNAVGVGLGLYIAKRIVDDHGGNIWVESPGEGKGSVFYVRLPLASKHNIDSQLKEFTTNE</sequence>
<evidence type="ECO:0000256" key="12">
    <source>
        <dbReference type="ARBA" id="ARBA00023136"/>
    </source>
</evidence>
<dbReference type="AlphaFoldDB" id="A0A1F5WZP2"/>